<protein>
    <submittedName>
        <fullName evidence="1">Uncharacterized protein</fullName>
    </submittedName>
</protein>
<dbReference type="EMBL" id="MN740254">
    <property type="protein sequence ID" value="QHT96249.1"/>
    <property type="molecule type" value="Genomic_DNA"/>
</dbReference>
<dbReference type="AlphaFoldDB" id="A0A6C0IU72"/>
<sequence>MESQDKKSINIEDMDIKQSLEAIWNMMNRAASKGAFTIDESYILKVLFSKVSKSIPEEKSSTDV</sequence>
<reference evidence="1" key="1">
    <citation type="journal article" date="2020" name="Nature">
        <title>Giant virus diversity and host interactions through global metagenomics.</title>
        <authorList>
            <person name="Schulz F."/>
            <person name="Roux S."/>
            <person name="Paez-Espino D."/>
            <person name="Jungbluth S."/>
            <person name="Walsh D.A."/>
            <person name="Denef V.J."/>
            <person name="McMahon K.D."/>
            <person name="Konstantinidis K.T."/>
            <person name="Eloe-Fadrosh E.A."/>
            <person name="Kyrpides N.C."/>
            <person name="Woyke T."/>
        </authorList>
    </citation>
    <scope>NUCLEOTIDE SEQUENCE</scope>
    <source>
        <strain evidence="1">GVMAG-M-3300024302-11</strain>
    </source>
</reference>
<organism evidence="1">
    <name type="scientific">viral metagenome</name>
    <dbReference type="NCBI Taxonomy" id="1070528"/>
    <lineage>
        <taxon>unclassified sequences</taxon>
        <taxon>metagenomes</taxon>
        <taxon>organismal metagenomes</taxon>
    </lineage>
</organism>
<evidence type="ECO:0000313" key="1">
    <source>
        <dbReference type="EMBL" id="QHT96249.1"/>
    </source>
</evidence>
<accession>A0A6C0IU72</accession>
<proteinExistence type="predicted"/>
<name>A0A6C0IU72_9ZZZZ</name>